<feature type="transmembrane region" description="Helical" evidence="1">
    <location>
        <begin position="140"/>
        <end position="160"/>
    </location>
</feature>
<dbReference type="EMBL" id="SDHW01000003">
    <property type="protein sequence ID" value="RXK59886.1"/>
    <property type="molecule type" value="Genomic_DNA"/>
</dbReference>
<accession>A0A4Q1CHS1</accession>
<feature type="transmembrane region" description="Helical" evidence="1">
    <location>
        <begin position="98"/>
        <end position="119"/>
    </location>
</feature>
<keyword evidence="1" id="KW-0812">Transmembrane</keyword>
<dbReference type="Proteomes" id="UP000290204">
    <property type="component" value="Unassembled WGS sequence"/>
</dbReference>
<keyword evidence="3" id="KW-1185">Reference proteome</keyword>
<evidence type="ECO:0000313" key="2">
    <source>
        <dbReference type="EMBL" id="RXK59886.1"/>
    </source>
</evidence>
<reference evidence="2 3" key="1">
    <citation type="submission" date="2019-01" db="EMBL/GenBank/DDBJ databases">
        <title>Lacibacter sp. strain TTM-7.</title>
        <authorList>
            <person name="Chen W.-M."/>
        </authorList>
    </citation>
    <scope>NUCLEOTIDE SEQUENCE [LARGE SCALE GENOMIC DNA]</scope>
    <source>
        <strain evidence="2 3">TTM-7</strain>
    </source>
</reference>
<evidence type="ECO:0000256" key="1">
    <source>
        <dbReference type="SAM" id="Phobius"/>
    </source>
</evidence>
<protein>
    <submittedName>
        <fullName evidence="2">Uncharacterized protein</fullName>
    </submittedName>
</protein>
<dbReference type="RefSeq" id="WP_129131260.1">
    <property type="nucleotide sequence ID" value="NZ_SDHW01000003.1"/>
</dbReference>
<keyword evidence="1" id="KW-0472">Membrane</keyword>
<evidence type="ECO:0000313" key="3">
    <source>
        <dbReference type="Proteomes" id="UP000290204"/>
    </source>
</evidence>
<sequence length="313" mass="36651">MMNSVDLSEEQRIEQAIEYCLLLFEEGMFESQIITTIQNVFKLSKVNAELSFLKAKQLNAKKYSKSRVRKVWIVAVNFILTTLTSLLIYIAADEMESIVYKIVAALFALTSFSSLIILFKLLFERLELNKNITTKSRSNPVIFQILVIAVFFFCAFLFIYKTKDGEVDINKIKEINHLILKEKVKKGETGGKTSYYYYEFYFHNNPHKFRIPQQIYKYSNERIGETDFKVGDTLSIQVREFDLPEFEQKTDPTVINIINITLNGRFVIDHVKRNLSIRRSNRENFSYAAIALLMIVLGIVFFEIYQRYLKPNH</sequence>
<gene>
    <name evidence="2" type="ORF">ESA94_12615</name>
</gene>
<proteinExistence type="predicted"/>
<dbReference type="AlphaFoldDB" id="A0A4Q1CHS1"/>
<keyword evidence="1" id="KW-1133">Transmembrane helix</keyword>
<feature type="transmembrane region" description="Helical" evidence="1">
    <location>
        <begin position="71"/>
        <end position="92"/>
    </location>
</feature>
<comment type="caution">
    <text evidence="2">The sequence shown here is derived from an EMBL/GenBank/DDBJ whole genome shotgun (WGS) entry which is preliminary data.</text>
</comment>
<feature type="transmembrane region" description="Helical" evidence="1">
    <location>
        <begin position="285"/>
        <end position="305"/>
    </location>
</feature>
<organism evidence="2 3">
    <name type="scientific">Lacibacter luteus</name>
    <dbReference type="NCBI Taxonomy" id="2508719"/>
    <lineage>
        <taxon>Bacteria</taxon>
        <taxon>Pseudomonadati</taxon>
        <taxon>Bacteroidota</taxon>
        <taxon>Chitinophagia</taxon>
        <taxon>Chitinophagales</taxon>
        <taxon>Chitinophagaceae</taxon>
        <taxon>Lacibacter</taxon>
    </lineage>
</organism>
<name>A0A4Q1CHS1_9BACT</name>